<comment type="function">
    <text evidence="2">Catalyzes the methylthiolation of N6-(dimethylallyl)adenosine (i(6)A), leading to the formation of 2-methylthio-N6-(dimethylallyl)adenosine (ms(2)i(6)A) at position 37 in tRNAs that read codons beginning with uridine.</text>
</comment>
<dbReference type="Proteomes" id="UP000179069">
    <property type="component" value="Unassembled WGS sequence"/>
</dbReference>
<evidence type="ECO:0000256" key="10">
    <source>
        <dbReference type="ARBA" id="ARBA00068570"/>
    </source>
</evidence>
<name>A0A1G1VP79_9BACT</name>
<keyword evidence="5" id="KW-0949">S-adenosyl-L-methionine</keyword>
<dbReference type="Pfam" id="PF00919">
    <property type="entry name" value="UPF0004"/>
    <property type="match status" value="1"/>
</dbReference>
<gene>
    <name evidence="15" type="ORF">A2785_04005</name>
</gene>
<evidence type="ECO:0000256" key="9">
    <source>
        <dbReference type="ARBA" id="ARBA00033765"/>
    </source>
</evidence>
<feature type="domain" description="MTTase N-terminal" evidence="13">
    <location>
        <begin position="1"/>
        <end position="119"/>
    </location>
</feature>
<keyword evidence="4" id="KW-0808">Transferase</keyword>
<dbReference type="PANTHER" id="PTHR43020:SF2">
    <property type="entry name" value="MITOCHONDRIAL TRNA METHYLTHIOTRANSFERASE CDK5RAP1"/>
    <property type="match status" value="1"/>
</dbReference>
<evidence type="ECO:0000259" key="14">
    <source>
        <dbReference type="PROSITE" id="PS51918"/>
    </source>
</evidence>
<dbReference type="SUPFAM" id="SSF102114">
    <property type="entry name" value="Radical SAM enzymes"/>
    <property type="match status" value="1"/>
</dbReference>
<dbReference type="InterPro" id="IPR038135">
    <property type="entry name" value="Methylthiotransferase_N_sf"/>
</dbReference>
<evidence type="ECO:0000256" key="6">
    <source>
        <dbReference type="ARBA" id="ARBA00022723"/>
    </source>
</evidence>
<dbReference type="Pfam" id="PF04055">
    <property type="entry name" value="Radical_SAM"/>
    <property type="match status" value="1"/>
</dbReference>
<dbReference type="Gene3D" id="3.80.30.20">
    <property type="entry name" value="tm_1862 like domain"/>
    <property type="match status" value="1"/>
</dbReference>
<dbReference type="InterPro" id="IPR023404">
    <property type="entry name" value="rSAM_horseshoe"/>
</dbReference>
<dbReference type="InterPro" id="IPR005839">
    <property type="entry name" value="Methylthiotransferase"/>
</dbReference>
<evidence type="ECO:0000256" key="2">
    <source>
        <dbReference type="ARBA" id="ARBA00003234"/>
    </source>
</evidence>
<dbReference type="PANTHER" id="PTHR43020">
    <property type="entry name" value="CDK5 REGULATORY SUBUNIT-ASSOCIATED PROTEIN 1"/>
    <property type="match status" value="1"/>
</dbReference>
<protein>
    <recommendedName>
        <fullName evidence="10">tRNA-2-methylthio-N(6)-dimethylallyladenosine synthase</fullName>
        <ecNumber evidence="9">2.8.4.3</ecNumber>
    </recommendedName>
    <alternativeName>
        <fullName evidence="12">(Dimethylallyl)adenosine tRNA methylthiotransferase MiaB</fullName>
    </alternativeName>
    <alternativeName>
        <fullName evidence="11">tRNA-i(6)A37 methylthiotransferase</fullName>
    </alternativeName>
</protein>
<dbReference type="PROSITE" id="PS51449">
    <property type="entry name" value="MTTASE_N"/>
    <property type="match status" value="1"/>
</dbReference>
<evidence type="ECO:0000256" key="7">
    <source>
        <dbReference type="ARBA" id="ARBA00023004"/>
    </source>
</evidence>
<dbReference type="InterPro" id="IPR006638">
    <property type="entry name" value="Elp3/MiaA/NifB-like_rSAM"/>
</dbReference>
<dbReference type="Gene3D" id="3.40.50.12160">
    <property type="entry name" value="Methylthiotransferase, N-terminal domain"/>
    <property type="match status" value="1"/>
</dbReference>
<evidence type="ECO:0000256" key="5">
    <source>
        <dbReference type="ARBA" id="ARBA00022691"/>
    </source>
</evidence>
<evidence type="ECO:0000256" key="3">
    <source>
        <dbReference type="ARBA" id="ARBA00022485"/>
    </source>
</evidence>
<dbReference type="SMART" id="SM00729">
    <property type="entry name" value="Elp3"/>
    <property type="match status" value="1"/>
</dbReference>
<evidence type="ECO:0000313" key="15">
    <source>
        <dbReference type="EMBL" id="OGY17154.1"/>
    </source>
</evidence>
<dbReference type="AlphaFoldDB" id="A0A1G1VP79"/>
<sequence>MRYFIKTFGCQQNKSDSERIEGDYQARGYKSSPSWKTADEIIVNTCAVRQRAEDRARGFLVNVVKYFNELNLEKPKIILTGCMTHHGNRKLYEFLPMVDEILPVGEVGFNSKAVRREKLHAWVPISTGCNSFCTFCIVPYARGREKTREMKDISAEIKSLAARGYKEVTLLGMNVNSWGLEKVGIGFRKLLMDKDKKFKRSDLPTNQSQYLKPKGTPPFVRLIRSISKIKGIEKIRFLTSNPWDFHDELIEEIAINKKIDRFIHIPIQSGSNKVLKRMNRGYTKEDYINLVTKLRNKAPEVTIGTDLIVGFPGETEEEFKETVRLAKLIDWEVAFVAQYSPRPGTAAWRVYQDDISPQEKKRRWEVLDELINKRKLYKRPKIVS</sequence>
<dbReference type="FunFam" id="3.40.50.12160:FF:000003">
    <property type="entry name" value="CDK5 regulatory subunit-associated protein 1"/>
    <property type="match status" value="1"/>
</dbReference>
<keyword evidence="8" id="KW-0411">Iron-sulfur</keyword>
<comment type="cofactor">
    <cofactor evidence="1">
        <name>[4Fe-4S] cluster</name>
        <dbReference type="ChEBI" id="CHEBI:49883"/>
    </cofactor>
</comment>
<evidence type="ECO:0000256" key="8">
    <source>
        <dbReference type="ARBA" id="ARBA00023014"/>
    </source>
</evidence>
<accession>A0A1G1VP79</accession>
<keyword evidence="7" id="KW-0408">Iron</keyword>
<evidence type="ECO:0000313" key="16">
    <source>
        <dbReference type="Proteomes" id="UP000179069"/>
    </source>
</evidence>
<feature type="domain" description="Radical SAM core" evidence="14">
    <location>
        <begin position="115"/>
        <end position="378"/>
    </location>
</feature>
<evidence type="ECO:0000256" key="11">
    <source>
        <dbReference type="ARBA" id="ARBA00080698"/>
    </source>
</evidence>
<dbReference type="SFLD" id="SFLDS00029">
    <property type="entry name" value="Radical_SAM"/>
    <property type="match status" value="1"/>
</dbReference>
<dbReference type="EMBL" id="MHCI01000005">
    <property type="protein sequence ID" value="OGY17154.1"/>
    <property type="molecule type" value="Genomic_DNA"/>
</dbReference>
<dbReference type="InterPro" id="IPR013848">
    <property type="entry name" value="Methylthiotransferase_N"/>
</dbReference>
<dbReference type="FunFam" id="3.80.30.20:FF:000001">
    <property type="entry name" value="tRNA-2-methylthio-N(6)-dimethylallyladenosine synthase 2"/>
    <property type="match status" value="1"/>
</dbReference>
<evidence type="ECO:0000256" key="1">
    <source>
        <dbReference type="ARBA" id="ARBA00001966"/>
    </source>
</evidence>
<keyword evidence="3" id="KW-0004">4Fe-4S</keyword>
<dbReference type="InterPro" id="IPR007197">
    <property type="entry name" value="rSAM"/>
</dbReference>
<comment type="caution">
    <text evidence="15">The sequence shown here is derived from an EMBL/GenBank/DDBJ whole genome shotgun (WGS) entry which is preliminary data.</text>
</comment>
<dbReference type="GO" id="GO:0051539">
    <property type="term" value="F:4 iron, 4 sulfur cluster binding"/>
    <property type="evidence" value="ECO:0007669"/>
    <property type="project" value="UniProtKB-KW"/>
</dbReference>
<keyword evidence="6" id="KW-0479">Metal-binding</keyword>
<dbReference type="PROSITE" id="PS01278">
    <property type="entry name" value="MTTASE_RADICAL"/>
    <property type="match status" value="1"/>
</dbReference>
<dbReference type="CDD" id="cd01335">
    <property type="entry name" value="Radical_SAM"/>
    <property type="match status" value="1"/>
</dbReference>
<dbReference type="SFLD" id="SFLDG01061">
    <property type="entry name" value="methylthiotransferase"/>
    <property type="match status" value="1"/>
</dbReference>
<dbReference type="GO" id="GO:0046872">
    <property type="term" value="F:metal ion binding"/>
    <property type="evidence" value="ECO:0007669"/>
    <property type="project" value="UniProtKB-KW"/>
</dbReference>
<organism evidence="15 16">
    <name type="scientific">Candidatus Chisholmbacteria bacterium RIFCSPHIGHO2_01_FULL_49_18</name>
    <dbReference type="NCBI Taxonomy" id="1797590"/>
    <lineage>
        <taxon>Bacteria</taxon>
        <taxon>Candidatus Chisholmiibacteriota</taxon>
    </lineage>
</organism>
<proteinExistence type="predicted"/>
<dbReference type="InterPro" id="IPR058240">
    <property type="entry name" value="rSAM_sf"/>
</dbReference>
<dbReference type="InterPro" id="IPR020612">
    <property type="entry name" value="Methylthiotransferase_CS"/>
</dbReference>
<evidence type="ECO:0000259" key="13">
    <source>
        <dbReference type="PROSITE" id="PS51449"/>
    </source>
</evidence>
<reference evidence="15 16" key="1">
    <citation type="journal article" date="2016" name="Nat. Commun.">
        <title>Thousands of microbial genomes shed light on interconnected biogeochemical processes in an aquifer system.</title>
        <authorList>
            <person name="Anantharaman K."/>
            <person name="Brown C.T."/>
            <person name="Hug L.A."/>
            <person name="Sharon I."/>
            <person name="Castelle C.J."/>
            <person name="Probst A.J."/>
            <person name="Thomas B.C."/>
            <person name="Singh A."/>
            <person name="Wilkins M.J."/>
            <person name="Karaoz U."/>
            <person name="Brodie E.L."/>
            <person name="Williams K.H."/>
            <person name="Hubbard S.S."/>
            <person name="Banfield J.F."/>
        </authorList>
    </citation>
    <scope>NUCLEOTIDE SEQUENCE [LARGE SCALE GENOMIC DNA]</scope>
</reference>
<dbReference type="PROSITE" id="PS51918">
    <property type="entry name" value="RADICAL_SAM"/>
    <property type="match status" value="1"/>
</dbReference>
<dbReference type="EC" id="2.8.4.3" evidence="9"/>
<dbReference type="GO" id="GO:0005829">
    <property type="term" value="C:cytosol"/>
    <property type="evidence" value="ECO:0007669"/>
    <property type="project" value="TreeGrafter"/>
</dbReference>
<dbReference type="SFLD" id="SFLDG01082">
    <property type="entry name" value="B12-binding_domain_containing"/>
    <property type="match status" value="1"/>
</dbReference>
<dbReference type="GO" id="GO:0035597">
    <property type="term" value="F:tRNA-2-methylthio-N(6)-dimethylallyladenosine(37) synthase activity"/>
    <property type="evidence" value="ECO:0007669"/>
    <property type="project" value="UniProtKB-EC"/>
</dbReference>
<evidence type="ECO:0000256" key="4">
    <source>
        <dbReference type="ARBA" id="ARBA00022679"/>
    </source>
</evidence>
<evidence type="ECO:0000256" key="12">
    <source>
        <dbReference type="ARBA" id="ARBA00081141"/>
    </source>
</evidence>